<feature type="signal peptide" evidence="1">
    <location>
        <begin position="1"/>
        <end position="15"/>
    </location>
</feature>
<protein>
    <submittedName>
        <fullName evidence="2">Uncharacterized protein</fullName>
    </submittedName>
</protein>
<dbReference type="RefSeq" id="WP_187034267.1">
    <property type="nucleotide sequence ID" value="NZ_CP060286.1"/>
</dbReference>
<gene>
    <name evidence="2" type="ORF">HCR03_11250</name>
</gene>
<keyword evidence="1" id="KW-0732">Signal</keyword>
<accession>A0A7G8T6U3</accession>
<organism evidence="2 3">
    <name type="scientific">Caproicibacter fermentans</name>
    <dbReference type="NCBI Taxonomy" id="2576756"/>
    <lineage>
        <taxon>Bacteria</taxon>
        <taxon>Bacillati</taxon>
        <taxon>Bacillota</taxon>
        <taxon>Clostridia</taxon>
        <taxon>Eubacteriales</taxon>
        <taxon>Acutalibacteraceae</taxon>
        <taxon>Caproicibacter</taxon>
    </lineage>
</organism>
<dbReference type="Proteomes" id="UP000515909">
    <property type="component" value="Chromosome"/>
</dbReference>
<dbReference type="EMBL" id="CP060286">
    <property type="protein sequence ID" value="QNK39334.1"/>
    <property type="molecule type" value="Genomic_DNA"/>
</dbReference>
<proteinExistence type="predicted"/>
<evidence type="ECO:0000313" key="2">
    <source>
        <dbReference type="EMBL" id="QNK39334.1"/>
    </source>
</evidence>
<dbReference type="AlphaFoldDB" id="A0A7G8T6U3"/>
<evidence type="ECO:0000313" key="3">
    <source>
        <dbReference type="Proteomes" id="UP000515909"/>
    </source>
</evidence>
<name>A0A7G8T6U3_9FIRM</name>
<evidence type="ECO:0000256" key="1">
    <source>
        <dbReference type="SAM" id="SignalP"/>
    </source>
</evidence>
<dbReference type="KEGG" id="cfem:HCR03_11250"/>
<feature type="chain" id="PRO_5028984392" evidence="1">
    <location>
        <begin position="16"/>
        <end position="232"/>
    </location>
</feature>
<sequence>MVFALSMMVCVPAFADTIVNRNDNIAYSVGISKSSGRINFTGGVKKSSATEAFARIRGFLNGSEILEQGQIATNDAYVHDYVSAEEGYYEYEFYGYVNYGPNDAYQDYCLLNGHLSNVSTTLTNALKATKVNSYINRLGNSIIKSFGYDANKFYQINISDTNIPSQLINYYYKDLVIGLGSSKPVIFTDGKEYLIAFQDKSGVNIVKDITIPTAGDMRIMNKSKKSVKASFK</sequence>
<reference evidence="2 3" key="1">
    <citation type="submission" date="2020-08" db="EMBL/GenBank/DDBJ databases">
        <title>The isolate Caproiciproducens sp. 7D4C2 produces n-caproate at mildly acidic conditions from hexoses: genome and rBOX comparison with related strains and chain-elongating bacteria.</title>
        <authorList>
            <person name="Esquivel-Elizondo S."/>
            <person name="Bagci C."/>
            <person name="Temovska M."/>
            <person name="Jeon B.S."/>
            <person name="Bessarab I."/>
            <person name="Williams R.B.H."/>
            <person name="Huson D.H."/>
            <person name="Angenent L.T."/>
        </authorList>
    </citation>
    <scope>NUCLEOTIDE SEQUENCE [LARGE SCALE GENOMIC DNA]</scope>
    <source>
        <strain evidence="2 3">7D4C2</strain>
    </source>
</reference>